<evidence type="ECO:0000313" key="1">
    <source>
        <dbReference type="EMBL" id="KAH3873636.1"/>
    </source>
</evidence>
<reference evidence="1" key="1">
    <citation type="journal article" date="2019" name="bioRxiv">
        <title>The Genome of the Zebra Mussel, Dreissena polymorpha: A Resource for Invasive Species Research.</title>
        <authorList>
            <person name="McCartney M.A."/>
            <person name="Auch B."/>
            <person name="Kono T."/>
            <person name="Mallez S."/>
            <person name="Zhang Y."/>
            <person name="Obille A."/>
            <person name="Becker A."/>
            <person name="Abrahante J.E."/>
            <person name="Garbe J."/>
            <person name="Badalamenti J.P."/>
            <person name="Herman A."/>
            <person name="Mangelson H."/>
            <person name="Liachko I."/>
            <person name="Sullivan S."/>
            <person name="Sone E.D."/>
            <person name="Koren S."/>
            <person name="Silverstein K.A.T."/>
            <person name="Beckman K.B."/>
            <person name="Gohl D.M."/>
        </authorList>
    </citation>
    <scope>NUCLEOTIDE SEQUENCE</scope>
    <source>
        <strain evidence="1">Duluth1</strain>
        <tissue evidence="1">Whole animal</tissue>
    </source>
</reference>
<sequence length="63" mass="6698">MTMLSHVASCGLPILWHTGAARVGYRHVCRSAPTAFKPGTMRATISTCSAVRQEGHVTAEKSA</sequence>
<protein>
    <submittedName>
        <fullName evidence="1">Uncharacterized protein</fullName>
    </submittedName>
</protein>
<organism evidence="1 2">
    <name type="scientific">Dreissena polymorpha</name>
    <name type="common">Zebra mussel</name>
    <name type="synonym">Mytilus polymorpha</name>
    <dbReference type="NCBI Taxonomy" id="45954"/>
    <lineage>
        <taxon>Eukaryota</taxon>
        <taxon>Metazoa</taxon>
        <taxon>Spiralia</taxon>
        <taxon>Lophotrochozoa</taxon>
        <taxon>Mollusca</taxon>
        <taxon>Bivalvia</taxon>
        <taxon>Autobranchia</taxon>
        <taxon>Heteroconchia</taxon>
        <taxon>Euheterodonta</taxon>
        <taxon>Imparidentia</taxon>
        <taxon>Neoheterodontei</taxon>
        <taxon>Myida</taxon>
        <taxon>Dreissenoidea</taxon>
        <taxon>Dreissenidae</taxon>
        <taxon>Dreissena</taxon>
    </lineage>
</organism>
<accession>A0A9D4MCB0</accession>
<gene>
    <name evidence="1" type="ORF">DPMN_036873</name>
</gene>
<dbReference type="Proteomes" id="UP000828390">
    <property type="component" value="Unassembled WGS sequence"/>
</dbReference>
<proteinExistence type="predicted"/>
<evidence type="ECO:0000313" key="2">
    <source>
        <dbReference type="Proteomes" id="UP000828390"/>
    </source>
</evidence>
<comment type="caution">
    <text evidence="1">The sequence shown here is derived from an EMBL/GenBank/DDBJ whole genome shotgun (WGS) entry which is preliminary data.</text>
</comment>
<keyword evidence="2" id="KW-1185">Reference proteome</keyword>
<dbReference type="EMBL" id="JAIWYP010000002">
    <property type="protein sequence ID" value="KAH3873636.1"/>
    <property type="molecule type" value="Genomic_DNA"/>
</dbReference>
<dbReference type="AlphaFoldDB" id="A0A9D4MCB0"/>
<reference evidence="1" key="2">
    <citation type="submission" date="2020-11" db="EMBL/GenBank/DDBJ databases">
        <authorList>
            <person name="McCartney M.A."/>
            <person name="Auch B."/>
            <person name="Kono T."/>
            <person name="Mallez S."/>
            <person name="Becker A."/>
            <person name="Gohl D.M."/>
            <person name="Silverstein K.A.T."/>
            <person name="Koren S."/>
            <person name="Bechman K.B."/>
            <person name="Herman A."/>
            <person name="Abrahante J.E."/>
            <person name="Garbe J."/>
        </authorList>
    </citation>
    <scope>NUCLEOTIDE SEQUENCE</scope>
    <source>
        <strain evidence="1">Duluth1</strain>
        <tissue evidence="1">Whole animal</tissue>
    </source>
</reference>
<name>A0A9D4MCB0_DREPO</name>